<evidence type="ECO:0000313" key="5">
    <source>
        <dbReference type="Proteomes" id="UP000827721"/>
    </source>
</evidence>
<dbReference type="EMBL" id="JAFEMO010000005">
    <property type="protein sequence ID" value="KAH7570485.1"/>
    <property type="molecule type" value="Genomic_DNA"/>
</dbReference>
<comment type="similarity">
    <text evidence="1">Belongs to the jacalin lectin family.</text>
</comment>
<dbReference type="PANTHER" id="PTHR46506">
    <property type="entry name" value="OS05G0143600 PROTEIN"/>
    <property type="match status" value="1"/>
</dbReference>
<dbReference type="Proteomes" id="UP000827721">
    <property type="component" value="Unassembled WGS sequence"/>
</dbReference>
<gene>
    <name evidence="4" type="ORF">JRO89_XS05G0115800</name>
</gene>
<dbReference type="InterPro" id="IPR001229">
    <property type="entry name" value="Jacalin-like_lectin_dom"/>
</dbReference>
<dbReference type="InterPro" id="IPR036404">
    <property type="entry name" value="Jacalin-like_lectin_dom_sf"/>
</dbReference>
<keyword evidence="2" id="KW-0430">Lectin</keyword>
<evidence type="ECO:0000256" key="2">
    <source>
        <dbReference type="ARBA" id="ARBA00022734"/>
    </source>
</evidence>
<dbReference type="InterPro" id="IPR033734">
    <property type="entry name" value="Jacalin-like_lectin_dom_plant"/>
</dbReference>
<dbReference type="PROSITE" id="PS51752">
    <property type="entry name" value="JACALIN_LECTIN"/>
    <property type="match status" value="1"/>
</dbReference>
<accession>A0ABQ8I1J0</accession>
<dbReference type="Gene3D" id="2.100.10.30">
    <property type="entry name" value="Jacalin-like lectin domain"/>
    <property type="match status" value="1"/>
</dbReference>
<keyword evidence="5" id="KW-1185">Reference proteome</keyword>
<comment type="caution">
    <text evidence="4">The sequence shown here is derived from an EMBL/GenBank/DDBJ whole genome shotgun (WGS) entry which is preliminary data.</text>
</comment>
<dbReference type="SMART" id="SM00915">
    <property type="entry name" value="Jacalin"/>
    <property type="match status" value="1"/>
</dbReference>
<dbReference type="Pfam" id="PF01419">
    <property type="entry name" value="Jacalin"/>
    <property type="match status" value="1"/>
</dbReference>
<organism evidence="4 5">
    <name type="scientific">Xanthoceras sorbifolium</name>
    <dbReference type="NCBI Taxonomy" id="99658"/>
    <lineage>
        <taxon>Eukaryota</taxon>
        <taxon>Viridiplantae</taxon>
        <taxon>Streptophyta</taxon>
        <taxon>Embryophyta</taxon>
        <taxon>Tracheophyta</taxon>
        <taxon>Spermatophyta</taxon>
        <taxon>Magnoliopsida</taxon>
        <taxon>eudicotyledons</taxon>
        <taxon>Gunneridae</taxon>
        <taxon>Pentapetalae</taxon>
        <taxon>rosids</taxon>
        <taxon>malvids</taxon>
        <taxon>Sapindales</taxon>
        <taxon>Sapindaceae</taxon>
        <taxon>Xanthoceroideae</taxon>
        <taxon>Xanthoceras</taxon>
    </lineage>
</organism>
<evidence type="ECO:0000256" key="1">
    <source>
        <dbReference type="ARBA" id="ARBA00006568"/>
    </source>
</evidence>
<evidence type="ECO:0000259" key="3">
    <source>
        <dbReference type="PROSITE" id="PS51752"/>
    </source>
</evidence>
<name>A0ABQ8I1J0_9ROSI</name>
<evidence type="ECO:0000313" key="4">
    <source>
        <dbReference type="EMBL" id="KAH7570485.1"/>
    </source>
</evidence>
<reference evidence="4 5" key="1">
    <citation type="submission" date="2021-02" db="EMBL/GenBank/DDBJ databases">
        <title>Plant Genome Project.</title>
        <authorList>
            <person name="Zhang R.-G."/>
        </authorList>
    </citation>
    <scope>NUCLEOTIDE SEQUENCE [LARGE SCALE GENOMIC DNA]</scope>
    <source>
        <tissue evidence="4">Leaves</tissue>
    </source>
</reference>
<dbReference type="CDD" id="cd09612">
    <property type="entry name" value="Jacalin"/>
    <property type="match status" value="1"/>
</dbReference>
<protein>
    <recommendedName>
        <fullName evidence="3">Jacalin-type lectin domain-containing protein</fullName>
    </recommendedName>
</protein>
<dbReference type="SUPFAM" id="SSF51101">
    <property type="entry name" value="Mannose-binding lectins"/>
    <property type="match status" value="1"/>
</dbReference>
<sequence length="198" mass="20704">MGTIKLGSWGGPGGVAWDYNLGSDTAIIEIVISHGDVVDSVSFKSINHATGKIVSSGTHGGTGGVSDKILIDGSGEHLTLISGTIIDYFGIVVVESLTFHTNKTKYGPYGLTNGSVFEIPMENGEIVGFFGNAGAFLDAIASSALRSPNGKLIGLWNKYSGVCLDAFGIYAIAFLFVASANDIFLDEINNTLAMIFSL</sequence>
<feature type="domain" description="Jacalin-type lectin" evidence="3">
    <location>
        <begin position="3"/>
        <end position="146"/>
    </location>
</feature>
<proteinExistence type="inferred from homology"/>